<name>A0ABQ6J8C3_9GAMM</name>
<keyword evidence="2" id="KW-1185">Reference proteome</keyword>
<dbReference type="Proteomes" id="UP001157046">
    <property type="component" value="Unassembled WGS sequence"/>
</dbReference>
<comment type="caution">
    <text evidence="1">The sequence shown here is derived from an EMBL/GenBank/DDBJ whole genome shotgun (WGS) entry which is preliminary data.</text>
</comment>
<evidence type="ECO:0008006" key="3">
    <source>
        <dbReference type="Google" id="ProtNLM"/>
    </source>
</evidence>
<sequence>MVFLDSVDEARLSSPRAFENAIKRFSKGIEKGAHRAHIYISSRPYSWRSKADQGLMDTFLFLASSETKEIIGNKQPSSALKVYGLRPLDRERISEYCNAHNVEDTKKLLNEVDRLNLWTLAERPFDLDLIITKWANEQSLGGRLNLLQHNVNTRLKESHNNDRQPLNVDKARNGAQRLAAAVVLTGIVGINVPDSERIKKGFDADVILYDWSQEDVKSLLESGLFNDIIYGAVRFRHRDIRELLAAEFFDGLLKGGHSRSQIKSFFFRESLGEIIVTPLLRPLLPWLILFDDNICTETLKIKPEIAVEEGDPSQLPLHIRKRLLSDIVSRIANKTDGHSARDNAAIARIAQSDLIENVLSLIEKYRENDDVIFFLGRLVWQGGMAGCIESLIPIAVDENRDKYARIASIRAVMTCGCEEQKHFMWLTINDTCNVIERELLVELIDQIIPTQTTVELLLESIPKLTKYEEFEFSRLNSVLFKFVERADTEIIPEILGRIFIYLKIEPYIEGGECKISEQYAWLVSVALKCIEKLILMKECYALSAVSLSILALTAELKFWKSDVLHGINTDFKKIVPQWPELNDALYWHCIEKARENLSVKDGSLTNDWSIAYLEHYWYFEAADFIRILGYIEARDLIDDKLVALNAAYRIFQQCDFPVNMLAEINRSVQGNVELTAQLNKLLNPDVSNSMKDFEEKQATRALKIKEKDMKRKEERRDWILYLRNKPLEISKPLVNKGEITNNHIWLMTELDKNGSCTSRQHYTQWQLLITDFGEEVAVAYKDFAIQHWRHFRPQLRSEEEFGNSISGVLLLALAGLEIEAIEFPHFPEYLSHSEVDLALRYLTWDINGFPNWFEKIHKKFPTTTEDAVLKELIWELETPKNSDSINHILHDLVYYAPWLNEYIAPKVFDHLMRSTSLICSSREYCVRILIDGKVEPEKLTRLARKYIAACIDDNDEMAWWFALLVDSSPEIGISEFENWLSKLDKSSAKYAAEKFIVALLGGIGSQKALYCAGRFKTVAHIKSLYILMHKYIKTSDDIDRNDKGVYSPTTRDYAQEARDMLFSFLIEIPGKESYIALKQLIEEHPSESYRPWMRERAYIMAENYGNITPWSVHQFKEFCKSEMVSPESHRQLFELAVLQLKTLKDWVENGNDSPWVTWQRATEENEVRTLIAAELRKHSKGYYTIAEEPELANEQRMDIWLDNPKVRSPVPIELKLLDKDWSGPKLCERLRNQLVGDYLREEAAGCGVFLLISQKTTKKWVVNGQRVGVNELASALKCYWKTIAGNYVGVDEIEVIVIDMKVRGLVCDT</sequence>
<evidence type="ECO:0000313" key="2">
    <source>
        <dbReference type="Proteomes" id="UP001157046"/>
    </source>
</evidence>
<proteinExistence type="predicted"/>
<evidence type="ECO:0000313" key="1">
    <source>
        <dbReference type="EMBL" id="GMA84413.1"/>
    </source>
</evidence>
<organism evidence="1 2">
    <name type="scientific">Shewanella glacialipiscicola</name>
    <dbReference type="NCBI Taxonomy" id="614069"/>
    <lineage>
        <taxon>Bacteria</taxon>
        <taxon>Pseudomonadati</taxon>
        <taxon>Pseudomonadota</taxon>
        <taxon>Gammaproteobacteria</taxon>
        <taxon>Alteromonadales</taxon>
        <taxon>Shewanellaceae</taxon>
        <taxon>Shewanella</taxon>
    </lineage>
</organism>
<protein>
    <recommendedName>
        <fullName evidence="3">ATP-binding protein</fullName>
    </recommendedName>
</protein>
<accession>A0ABQ6J8C3</accession>
<reference evidence="2" key="1">
    <citation type="journal article" date="2019" name="Int. J. Syst. Evol. Microbiol.">
        <title>The Global Catalogue of Microorganisms (GCM) 10K type strain sequencing project: providing services to taxonomists for standard genome sequencing and annotation.</title>
        <authorList>
            <consortium name="The Broad Institute Genomics Platform"/>
            <consortium name="The Broad Institute Genome Sequencing Center for Infectious Disease"/>
            <person name="Wu L."/>
            <person name="Ma J."/>
        </authorList>
    </citation>
    <scope>NUCLEOTIDE SEQUENCE [LARGE SCALE GENOMIC DNA]</scope>
    <source>
        <strain evidence="2">NBRC 102030</strain>
    </source>
</reference>
<gene>
    <name evidence="1" type="ORF">GCM10025855_39460</name>
</gene>
<dbReference type="EMBL" id="BSUY01000002">
    <property type="protein sequence ID" value="GMA84413.1"/>
    <property type="molecule type" value="Genomic_DNA"/>
</dbReference>